<sequence>MSISLMWSWPRYPASWKPKKPREYCRYCCRKSCATVVARIGGSYIEQLSTIRSQVISIDAWSMMGTDAQFHALDQGRETVDGRTVPIRTRSVNVHATNSPSLYIPWTIARRPPMVTGSPDQGLIKSY</sequence>
<gene>
    <name evidence="1" type="ORF">Slati_0115400</name>
</gene>
<name>A0AAW2Y956_9LAMI</name>
<dbReference type="EMBL" id="JACGWN010000001">
    <property type="protein sequence ID" value="KAL0462278.1"/>
    <property type="molecule type" value="Genomic_DNA"/>
</dbReference>
<reference evidence="1" key="1">
    <citation type="submission" date="2020-06" db="EMBL/GenBank/DDBJ databases">
        <authorList>
            <person name="Li T."/>
            <person name="Hu X."/>
            <person name="Zhang T."/>
            <person name="Song X."/>
            <person name="Zhang H."/>
            <person name="Dai N."/>
            <person name="Sheng W."/>
            <person name="Hou X."/>
            <person name="Wei L."/>
        </authorList>
    </citation>
    <scope>NUCLEOTIDE SEQUENCE</scope>
    <source>
        <strain evidence="1">KEN1</strain>
        <tissue evidence="1">Leaf</tissue>
    </source>
</reference>
<proteinExistence type="predicted"/>
<comment type="caution">
    <text evidence="1">The sequence shown here is derived from an EMBL/GenBank/DDBJ whole genome shotgun (WGS) entry which is preliminary data.</text>
</comment>
<accession>A0AAW2Y956</accession>
<evidence type="ECO:0000313" key="1">
    <source>
        <dbReference type="EMBL" id="KAL0462278.1"/>
    </source>
</evidence>
<organism evidence="1">
    <name type="scientific">Sesamum latifolium</name>
    <dbReference type="NCBI Taxonomy" id="2727402"/>
    <lineage>
        <taxon>Eukaryota</taxon>
        <taxon>Viridiplantae</taxon>
        <taxon>Streptophyta</taxon>
        <taxon>Embryophyta</taxon>
        <taxon>Tracheophyta</taxon>
        <taxon>Spermatophyta</taxon>
        <taxon>Magnoliopsida</taxon>
        <taxon>eudicotyledons</taxon>
        <taxon>Gunneridae</taxon>
        <taxon>Pentapetalae</taxon>
        <taxon>asterids</taxon>
        <taxon>lamiids</taxon>
        <taxon>Lamiales</taxon>
        <taxon>Pedaliaceae</taxon>
        <taxon>Sesamum</taxon>
    </lineage>
</organism>
<dbReference type="AlphaFoldDB" id="A0AAW2Y956"/>
<protein>
    <submittedName>
        <fullName evidence="1">Uncharacterized protein</fullName>
    </submittedName>
</protein>
<reference evidence="1" key="2">
    <citation type="journal article" date="2024" name="Plant">
        <title>Genomic evolution and insights into agronomic trait innovations of Sesamum species.</title>
        <authorList>
            <person name="Miao H."/>
            <person name="Wang L."/>
            <person name="Qu L."/>
            <person name="Liu H."/>
            <person name="Sun Y."/>
            <person name="Le M."/>
            <person name="Wang Q."/>
            <person name="Wei S."/>
            <person name="Zheng Y."/>
            <person name="Lin W."/>
            <person name="Duan Y."/>
            <person name="Cao H."/>
            <person name="Xiong S."/>
            <person name="Wang X."/>
            <person name="Wei L."/>
            <person name="Li C."/>
            <person name="Ma Q."/>
            <person name="Ju M."/>
            <person name="Zhao R."/>
            <person name="Li G."/>
            <person name="Mu C."/>
            <person name="Tian Q."/>
            <person name="Mei H."/>
            <person name="Zhang T."/>
            <person name="Gao T."/>
            <person name="Zhang H."/>
        </authorList>
    </citation>
    <scope>NUCLEOTIDE SEQUENCE</scope>
    <source>
        <strain evidence="1">KEN1</strain>
    </source>
</reference>